<accession>A0AAP0JLD0</accession>
<evidence type="ECO:0000313" key="2">
    <source>
        <dbReference type="Proteomes" id="UP001420932"/>
    </source>
</evidence>
<reference evidence="1 2" key="1">
    <citation type="submission" date="2024-01" db="EMBL/GenBank/DDBJ databases">
        <title>Genome assemblies of Stephania.</title>
        <authorList>
            <person name="Yang L."/>
        </authorList>
    </citation>
    <scope>NUCLEOTIDE SEQUENCE [LARGE SCALE GENOMIC DNA]</scope>
    <source>
        <strain evidence="1">YNDBR</strain>
        <tissue evidence="1">Leaf</tissue>
    </source>
</reference>
<dbReference type="Proteomes" id="UP001420932">
    <property type="component" value="Unassembled WGS sequence"/>
</dbReference>
<evidence type="ECO:0000313" key="1">
    <source>
        <dbReference type="EMBL" id="KAK9134957.1"/>
    </source>
</evidence>
<keyword evidence="2" id="KW-1185">Reference proteome</keyword>
<comment type="caution">
    <text evidence="1">The sequence shown here is derived from an EMBL/GenBank/DDBJ whole genome shotgun (WGS) entry which is preliminary data.</text>
</comment>
<gene>
    <name evidence="1" type="ORF">Syun_014287</name>
</gene>
<dbReference type="AlphaFoldDB" id="A0AAP0JLD0"/>
<name>A0AAP0JLD0_9MAGN</name>
<proteinExistence type="predicted"/>
<sequence length="52" mass="5965">MIFDTGRYTEHQPNLDEKIKTTRQERIHSFLLAALQASRITALCPLSISVHL</sequence>
<protein>
    <submittedName>
        <fullName evidence="1">Uncharacterized protein</fullName>
    </submittedName>
</protein>
<organism evidence="1 2">
    <name type="scientific">Stephania yunnanensis</name>
    <dbReference type="NCBI Taxonomy" id="152371"/>
    <lineage>
        <taxon>Eukaryota</taxon>
        <taxon>Viridiplantae</taxon>
        <taxon>Streptophyta</taxon>
        <taxon>Embryophyta</taxon>
        <taxon>Tracheophyta</taxon>
        <taxon>Spermatophyta</taxon>
        <taxon>Magnoliopsida</taxon>
        <taxon>Ranunculales</taxon>
        <taxon>Menispermaceae</taxon>
        <taxon>Menispermoideae</taxon>
        <taxon>Cissampelideae</taxon>
        <taxon>Stephania</taxon>
    </lineage>
</organism>
<dbReference type="EMBL" id="JBBNAF010000006">
    <property type="protein sequence ID" value="KAK9134957.1"/>
    <property type="molecule type" value="Genomic_DNA"/>
</dbReference>